<dbReference type="InterPro" id="IPR008920">
    <property type="entry name" value="TF_FadR/GntR_C"/>
</dbReference>
<comment type="caution">
    <text evidence="5">The sequence shown here is derived from an EMBL/GenBank/DDBJ whole genome shotgun (WGS) entry which is preliminary data.</text>
</comment>
<dbReference type="InterPro" id="IPR036390">
    <property type="entry name" value="WH_DNA-bd_sf"/>
</dbReference>
<evidence type="ECO:0000256" key="2">
    <source>
        <dbReference type="ARBA" id="ARBA00023125"/>
    </source>
</evidence>
<dbReference type="SMART" id="SM00895">
    <property type="entry name" value="FCD"/>
    <property type="match status" value="1"/>
</dbReference>
<dbReference type="InterPro" id="IPR036388">
    <property type="entry name" value="WH-like_DNA-bd_sf"/>
</dbReference>
<dbReference type="InterPro" id="IPR011711">
    <property type="entry name" value="GntR_C"/>
</dbReference>
<evidence type="ECO:0000313" key="6">
    <source>
        <dbReference type="Proteomes" id="UP000285120"/>
    </source>
</evidence>
<accession>A0A419V834</accession>
<protein>
    <submittedName>
        <fullName evidence="5">GntR family transcriptional repressor for pyruvate dehydrogenase complex</fullName>
    </submittedName>
</protein>
<dbReference type="OrthoDB" id="9782299at2"/>
<sequence length="236" mass="26627">MDFMIDRKKVSSQVLERIKEKIKSGDFPAGEKLPSEMELARQFGVSRAPIREALSILSASGIVESRQGGGSRVHPVPLVDMLEQIPYDVVKIEEVHDLLEMRSVIEVEAAALAAVRHTSAEEDELKLALEEFSKTVADEQEVGARADFSFHRVMLKAARNPFLEQTMNNVSGLLQKALDYSLSQNVGRQEKREEVYAEHQVIYEAFCRRDPEAARAAMRTHLENARRKLGDTRVDH</sequence>
<gene>
    <name evidence="5" type="ORF">ATL39_0489</name>
</gene>
<dbReference type="SUPFAM" id="SSF46785">
    <property type="entry name" value="Winged helix' DNA-binding domain"/>
    <property type="match status" value="1"/>
</dbReference>
<dbReference type="RefSeq" id="WP_120191686.1">
    <property type="nucleotide sequence ID" value="NZ_RAPK01000006.1"/>
</dbReference>
<keyword evidence="6" id="KW-1185">Reference proteome</keyword>
<dbReference type="PROSITE" id="PS50949">
    <property type="entry name" value="HTH_GNTR"/>
    <property type="match status" value="1"/>
</dbReference>
<dbReference type="Proteomes" id="UP000285120">
    <property type="component" value="Unassembled WGS sequence"/>
</dbReference>
<evidence type="ECO:0000259" key="4">
    <source>
        <dbReference type="PROSITE" id="PS50949"/>
    </source>
</evidence>
<dbReference type="PANTHER" id="PTHR43537">
    <property type="entry name" value="TRANSCRIPTIONAL REGULATOR, GNTR FAMILY"/>
    <property type="match status" value="1"/>
</dbReference>
<organism evidence="5 6">
    <name type="scientific">Sinobaca qinghaiensis</name>
    <dbReference type="NCBI Taxonomy" id="342944"/>
    <lineage>
        <taxon>Bacteria</taxon>
        <taxon>Bacillati</taxon>
        <taxon>Bacillota</taxon>
        <taxon>Bacilli</taxon>
        <taxon>Bacillales</taxon>
        <taxon>Sporolactobacillaceae</taxon>
        <taxon>Sinobaca</taxon>
    </lineage>
</organism>
<dbReference type="CDD" id="cd07377">
    <property type="entry name" value="WHTH_GntR"/>
    <property type="match status" value="1"/>
</dbReference>
<keyword evidence="2" id="KW-0238">DNA-binding</keyword>
<dbReference type="SUPFAM" id="SSF48008">
    <property type="entry name" value="GntR ligand-binding domain-like"/>
    <property type="match status" value="1"/>
</dbReference>
<evidence type="ECO:0000313" key="5">
    <source>
        <dbReference type="EMBL" id="RKD76274.1"/>
    </source>
</evidence>
<dbReference type="InterPro" id="IPR000524">
    <property type="entry name" value="Tscrpt_reg_HTH_GntR"/>
</dbReference>
<keyword evidence="1" id="KW-0805">Transcription regulation</keyword>
<dbReference type="Gene3D" id="1.10.10.10">
    <property type="entry name" value="Winged helix-like DNA-binding domain superfamily/Winged helix DNA-binding domain"/>
    <property type="match status" value="1"/>
</dbReference>
<reference evidence="5 6" key="1">
    <citation type="submission" date="2018-09" db="EMBL/GenBank/DDBJ databases">
        <title>Genomic Encyclopedia of Archaeal and Bacterial Type Strains, Phase II (KMG-II): from individual species to whole genera.</title>
        <authorList>
            <person name="Goeker M."/>
        </authorList>
    </citation>
    <scope>NUCLEOTIDE SEQUENCE [LARGE SCALE GENOMIC DNA]</scope>
    <source>
        <strain evidence="5 6">DSM 17008</strain>
    </source>
</reference>
<dbReference type="PRINTS" id="PR00035">
    <property type="entry name" value="HTHGNTR"/>
</dbReference>
<dbReference type="Pfam" id="PF07729">
    <property type="entry name" value="FCD"/>
    <property type="match status" value="1"/>
</dbReference>
<dbReference type="PANTHER" id="PTHR43537:SF5">
    <property type="entry name" value="UXU OPERON TRANSCRIPTIONAL REGULATOR"/>
    <property type="match status" value="1"/>
</dbReference>
<dbReference type="Gene3D" id="1.20.120.530">
    <property type="entry name" value="GntR ligand-binding domain-like"/>
    <property type="match status" value="1"/>
</dbReference>
<keyword evidence="5" id="KW-0670">Pyruvate</keyword>
<dbReference type="AlphaFoldDB" id="A0A419V834"/>
<dbReference type="EMBL" id="RAPK01000006">
    <property type="protein sequence ID" value="RKD76274.1"/>
    <property type="molecule type" value="Genomic_DNA"/>
</dbReference>
<dbReference type="GO" id="GO:0003700">
    <property type="term" value="F:DNA-binding transcription factor activity"/>
    <property type="evidence" value="ECO:0007669"/>
    <property type="project" value="InterPro"/>
</dbReference>
<feature type="domain" description="HTH gntR-type" evidence="4">
    <location>
        <begin position="8"/>
        <end position="76"/>
    </location>
</feature>
<name>A0A419V834_9BACL</name>
<keyword evidence="3" id="KW-0804">Transcription</keyword>
<dbReference type="GO" id="GO:0003677">
    <property type="term" value="F:DNA binding"/>
    <property type="evidence" value="ECO:0007669"/>
    <property type="project" value="UniProtKB-KW"/>
</dbReference>
<dbReference type="Pfam" id="PF00392">
    <property type="entry name" value="GntR"/>
    <property type="match status" value="1"/>
</dbReference>
<evidence type="ECO:0000256" key="3">
    <source>
        <dbReference type="ARBA" id="ARBA00023163"/>
    </source>
</evidence>
<dbReference type="SMART" id="SM00345">
    <property type="entry name" value="HTH_GNTR"/>
    <property type="match status" value="1"/>
</dbReference>
<evidence type="ECO:0000256" key="1">
    <source>
        <dbReference type="ARBA" id="ARBA00023015"/>
    </source>
</evidence>
<proteinExistence type="predicted"/>